<feature type="transmembrane region" description="Helical" evidence="10">
    <location>
        <begin position="98"/>
        <end position="119"/>
    </location>
</feature>
<keyword evidence="2" id="KW-1003">Cell membrane</keyword>
<dbReference type="FunFam" id="1.20.1070.10:FF:000345">
    <property type="entry name" value="40S ribosomal protein S27"/>
    <property type="match status" value="1"/>
</dbReference>
<sequence length="348" mass="38629">MENSVTSTPCPLERNQLTSPAKVTLVAILAVLALVGAVGNTLTIHITLANRKRKRSVDAFMINLAAADVLIASVMNTCQIVGVMAPQVLVTHPLICEVIGSICVTGCVVSLATAAAISLNRYLYIAKRAWHDAIFDNKWSAAILASFWILGVLYNLPMWLGWGNHGYDYKTMNCMYDRAAHYHFTLLFVLGGHVFPAITVVVCNGLLVRHIRATKRALAEHLPKAMIRADDVRVMKTLGIVCTSFVLGWLQYSVVVLADYRDQWSQAVHCTSFVLAHSSSTLNCLLYLVTNKEMRQKYLAVFWKKIKDSTNDLRHSSVMDVNGKRRASAEHPEKAIALRGFNNLDWDA</sequence>
<feature type="transmembrane region" description="Helical" evidence="10">
    <location>
        <begin position="182"/>
        <end position="207"/>
    </location>
</feature>
<evidence type="ECO:0000256" key="5">
    <source>
        <dbReference type="ARBA" id="ARBA00023040"/>
    </source>
</evidence>
<feature type="transmembrane region" description="Helical" evidence="10">
    <location>
        <begin position="139"/>
        <end position="162"/>
    </location>
</feature>
<keyword evidence="12" id="KW-1185">Reference proteome</keyword>
<feature type="domain" description="G-protein coupled receptors family 1 profile" evidence="11">
    <location>
        <begin position="39"/>
        <end position="287"/>
    </location>
</feature>
<feature type="transmembrane region" description="Helical" evidence="10">
    <location>
        <begin position="60"/>
        <end position="86"/>
    </location>
</feature>
<dbReference type="OrthoDB" id="10044919at2759"/>
<dbReference type="AlphaFoldDB" id="A0A6P4YE36"/>
<dbReference type="InterPro" id="IPR000276">
    <property type="entry name" value="GPCR_Rhodpsn"/>
</dbReference>
<comment type="similarity">
    <text evidence="9">Belongs to the G-protein coupled receptor 1 family.</text>
</comment>
<accession>A0A6P4YE36</accession>
<dbReference type="PANTHER" id="PTHR24228">
    <property type="entry name" value="B2 BRADYKININ RECEPTOR/ANGIOTENSIN II RECEPTOR"/>
    <property type="match status" value="1"/>
</dbReference>
<name>A0A6P4YE36_BRABE</name>
<organism evidence="12 13">
    <name type="scientific">Branchiostoma belcheri</name>
    <name type="common">Amphioxus</name>
    <dbReference type="NCBI Taxonomy" id="7741"/>
    <lineage>
        <taxon>Eukaryota</taxon>
        <taxon>Metazoa</taxon>
        <taxon>Chordata</taxon>
        <taxon>Cephalochordata</taxon>
        <taxon>Leptocardii</taxon>
        <taxon>Amphioxiformes</taxon>
        <taxon>Branchiostomatidae</taxon>
        <taxon>Branchiostoma</taxon>
    </lineage>
</organism>
<evidence type="ECO:0000313" key="12">
    <source>
        <dbReference type="Proteomes" id="UP000515135"/>
    </source>
</evidence>
<feature type="transmembrane region" description="Helical" evidence="10">
    <location>
        <begin position="264"/>
        <end position="289"/>
    </location>
</feature>
<evidence type="ECO:0000256" key="7">
    <source>
        <dbReference type="ARBA" id="ARBA00023170"/>
    </source>
</evidence>
<evidence type="ECO:0000256" key="10">
    <source>
        <dbReference type="SAM" id="Phobius"/>
    </source>
</evidence>
<keyword evidence="7 9" id="KW-0675">Receptor</keyword>
<evidence type="ECO:0000256" key="2">
    <source>
        <dbReference type="ARBA" id="ARBA00022475"/>
    </source>
</evidence>
<dbReference type="GO" id="GO:0005886">
    <property type="term" value="C:plasma membrane"/>
    <property type="evidence" value="ECO:0007669"/>
    <property type="project" value="UniProtKB-SubCell"/>
</dbReference>
<evidence type="ECO:0000313" key="13">
    <source>
        <dbReference type="RefSeq" id="XP_019617027.1"/>
    </source>
</evidence>
<keyword evidence="4 10" id="KW-1133">Transmembrane helix</keyword>
<dbReference type="Proteomes" id="UP000515135">
    <property type="component" value="Unplaced"/>
</dbReference>
<dbReference type="KEGG" id="bbel:109464445"/>
<feature type="transmembrane region" description="Helical" evidence="10">
    <location>
        <begin position="234"/>
        <end position="252"/>
    </location>
</feature>
<dbReference type="CDD" id="cd00637">
    <property type="entry name" value="7tm_classA_rhodopsin-like"/>
    <property type="match status" value="1"/>
</dbReference>
<proteinExistence type="inferred from homology"/>
<keyword evidence="3 9" id="KW-0812">Transmembrane</keyword>
<evidence type="ECO:0000256" key="3">
    <source>
        <dbReference type="ARBA" id="ARBA00022692"/>
    </source>
</evidence>
<feature type="transmembrane region" description="Helical" evidence="10">
    <location>
        <begin position="23"/>
        <end position="48"/>
    </location>
</feature>
<comment type="subcellular location">
    <subcellularLocation>
        <location evidence="1">Cell membrane</location>
        <topology evidence="1">Multi-pass membrane protein</topology>
    </subcellularLocation>
</comment>
<dbReference type="GO" id="GO:0004930">
    <property type="term" value="F:G protein-coupled receptor activity"/>
    <property type="evidence" value="ECO:0007669"/>
    <property type="project" value="UniProtKB-KW"/>
</dbReference>
<dbReference type="RefSeq" id="XP_019617027.1">
    <property type="nucleotide sequence ID" value="XM_019761468.1"/>
</dbReference>
<keyword evidence="8 9" id="KW-0807">Transducer</keyword>
<dbReference type="Gene3D" id="1.20.1070.10">
    <property type="entry name" value="Rhodopsin 7-helix transmembrane proteins"/>
    <property type="match status" value="1"/>
</dbReference>
<evidence type="ECO:0000256" key="8">
    <source>
        <dbReference type="ARBA" id="ARBA00023224"/>
    </source>
</evidence>
<dbReference type="SUPFAM" id="SSF81321">
    <property type="entry name" value="Family A G protein-coupled receptor-like"/>
    <property type="match status" value="1"/>
</dbReference>
<dbReference type="InterPro" id="IPR017452">
    <property type="entry name" value="GPCR_Rhodpsn_7TM"/>
</dbReference>
<keyword evidence="5 9" id="KW-0297">G-protein coupled receptor</keyword>
<gene>
    <name evidence="13" type="primary">LOC109464445</name>
</gene>
<evidence type="ECO:0000256" key="9">
    <source>
        <dbReference type="RuleBase" id="RU000688"/>
    </source>
</evidence>
<evidence type="ECO:0000256" key="4">
    <source>
        <dbReference type="ARBA" id="ARBA00022989"/>
    </source>
</evidence>
<reference evidence="13" key="1">
    <citation type="submission" date="2025-08" db="UniProtKB">
        <authorList>
            <consortium name="RefSeq"/>
        </authorList>
    </citation>
    <scope>IDENTIFICATION</scope>
    <source>
        <tissue evidence="13">Gonad</tissue>
    </source>
</reference>
<dbReference type="PRINTS" id="PR00237">
    <property type="entry name" value="GPCRRHODOPSN"/>
</dbReference>
<evidence type="ECO:0000256" key="1">
    <source>
        <dbReference type="ARBA" id="ARBA00004651"/>
    </source>
</evidence>
<evidence type="ECO:0000259" key="11">
    <source>
        <dbReference type="PROSITE" id="PS50262"/>
    </source>
</evidence>
<dbReference type="PROSITE" id="PS50262">
    <property type="entry name" value="G_PROTEIN_RECEP_F1_2"/>
    <property type="match status" value="1"/>
</dbReference>
<dbReference type="PANTHER" id="PTHR24228:SF75">
    <property type="entry name" value="G-PROTEIN COUPLED RECEPTORS FAMILY 1 PROFILE DOMAIN-CONTAINING PROTEIN"/>
    <property type="match status" value="1"/>
</dbReference>
<dbReference type="GeneID" id="109464445"/>
<dbReference type="PROSITE" id="PS00237">
    <property type="entry name" value="G_PROTEIN_RECEP_F1_1"/>
    <property type="match status" value="1"/>
</dbReference>
<protein>
    <submittedName>
        <fullName evidence="13">Melatonin-related receptor-like</fullName>
    </submittedName>
</protein>
<dbReference type="Pfam" id="PF00001">
    <property type="entry name" value="7tm_1"/>
    <property type="match status" value="1"/>
</dbReference>
<evidence type="ECO:0000256" key="6">
    <source>
        <dbReference type="ARBA" id="ARBA00023136"/>
    </source>
</evidence>
<keyword evidence="6 10" id="KW-0472">Membrane</keyword>